<dbReference type="Proteomes" id="UP000222542">
    <property type="component" value="Unassembled WGS sequence"/>
</dbReference>
<evidence type="ECO:0000256" key="4">
    <source>
        <dbReference type="ARBA" id="ARBA00022806"/>
    </source>
</evidence>
<feature type="region of interest" description="Disordered" evidence="7">
    <location>
        <begin position="1"/>
        <end position="23"/>
    </location>
</feature>
<evidence type="ECO:0000313" key="8">
    <source>
        <dbReference type="EMBL" id="PHT93693.1"/>
    </source>
</evidence>
<gene>
    <name evidence="8" type="ORF">T459_01575</name>
</gene>
<name>A0A2G3AHQ0_CAPAN</name>
<dbReference type="STRING" id="4072.A0A2G3AHQ0"/>
<feature type="compositionally biased region" description="Polar residues" evidence="7">
    <location>
        <begin position="1"/>
        <end position="22"/>
    </location>
</feature>
<evidence type="ECO:0000256" key="3">
    <source>
        <dbReference type="ARBA" id="ARBA00022801"/>
    </source>
</evidence>
<evidence type="ECO:0000256" key="6">
    <source>
        <dbReference type="ARBA" id="ARBA00023242"/>
    </source>
</evidence>
<proteinExistence type="predicted"/>
<reference evidence="8 9" key="1">
    <citation type="journal article" date="2014" name="Nat. Genet.">
        <title>Genome sequence of the hot pepper provides insights into the evolution of pungency in Capsicum species.</title>
        <authorList>
            <person name="Kim S."/>
            <person name="Park M."/>
            <person name="Yeom S.I."/>
            <person name="Kim Y.M."/>
            <person name="Lee J.M."/>
            <person name="Lee H.A."/>
            <person name="Seo E."/>
            <person name="Choi J."/>
            <person name="Cheong K."/>
            <person name="Kim K.T."/>
            <person name="Jung K."/>
            <person name="Lee G.W."/>
            <person name="Oh S.K."/>
            <person name="Bae C."/>
            <person name="Kim S.B."/>
            <person name="Lee H.Y."/>
            <person name="Kim S.Y."/>
            <person name="Kim M.S."/>
            <person name="Kang B.C."/>
            <person name="Jo Y.D."/>
            <person name="Yang H.B."/>
            <person name="Jeong H.J."/>
            <person name="Kang W.H."/>
            <person name="Kwon J.K."/>
            <person name="Shin C."/>
            <person name="Lim J.Y."/>
            <person name="Park J.H."/>
            <person name="Huh J.H."/>
            <person name="Kim J.S."/>
            <person name="Kim B.D."/>
            <person name="Cohen O."/>
            <person name="Paran I."/>
            <person name="Suh M.C."/>
            <person name="Lee S.B."/>
            <person name="Kim Y.K."/>
            <person name="Shin Y."/>
            <person name="Noh S.J."/>
            <person name="Park J."/>
            <person name="Seo Y.S."/>
            <person name="Kwon S.Y."/>
            <person name="Kim H.A."/>
            <person name="Park J.M."/>
            <person name="Kim H.J."/>
            <person name="Choi S.B."/>
            <person name="Bosland P.W."/>
            <person name="Reeves G."/>
            <person name="Jo S.H."/>
            <person name="Lee B.W."/>
            <person name="Cho H.T."/>
            <person name="Choi H.S."/>
            <person name="Lee M.S."/>
            <person name="Yu Y."/>
            <person name="Do Choi Y."/>
            <person name="Park B.S."/>
            <person name="van Deynze A."/>
            <person name="Ashrafi H."/>
            <person name="Hill T."/>
            <person name="Kim W.T."/>
            <person name="Pai H.S."/>
            <person name="Ahn H.K."/>
            <person name="Yeam I."/>
            <person name="Giovannoni J.J."/>
            <person name="Rose J.K."/>
            <person name="Sorensen I."/>
            <person name="Lee S.J."/>
            <person name="Kim R.W."/>
            <person name="Choi I.Y."/>
            <person name="Choi B.S."/>
            <person name="Lim J.S."/>
            <person name="Lee Y.H."/>
            <person name="Choi D."/>
        </authorList>
    </citation>
    <scope>NUCLEOTIDE SEQUENCE [LARGE SCALE GENOMIC DNA]</scope>
    <source>
        <strain evidence="9">cv. CM334</strain>
    </source>
</reference>
<keyword evidence="4" id="KW-0347">Helicase</keyword>
<evidence type="ECO:0000256" key="7">
    <source>
        <dbReference type="SAM" id="MobiDB-lite"/>
    </source>
</evidence>
<dbReference type="GO" id="GO:0080188">
    <property type="term" value="P:gene silencing by siRNA-directed DNA methylation"/>
    <property type="evidence" value="ECO:0007669"/>
    <property type="project" value="InterPro"/>
</dbReference>
<dbReference type="GO" id="GO:0016787">
    <property type="term" value="F:hydrolase activity"/>
    <property type="evidence" value="ECO:0007669"/>
    <property type="project" value="UniProtKB-KW"/>
</dbReference>
<organism evidence="8 9">
    <name type="scientific">Capsicum annuum</name>
    <name type="common">Capsicum pepper</name>
    <dbReference type="NCBI Taxonomy" id="4072"/>
    <lineage>
        <taxon>Eukaryota</taxon>
        <taxon>Viridiplantae</taxon>
        <taxon>Streptophyta</taxon>
        <taxon>Embryophyta</taxon>
        <taxon>Tracheophyta</taxon>
        <taxon>Spermatophyta</taxon>
        <taxon>Magnoliopsida</taxon>
        <taxon>eudicotyledons</taxon>
        <taxon>Gunneridae</taxon>
        <taxon>Pentapetalae</taxon>
        <taxon>asterids</taxon>
        <taxon>lamiids</taxon>
        <taxon>Solanales</taxon>
        <taxon>Solanaceae</taxon>
        <taxon>Solanoideae</taxon>
        <taxon>Capsiceae</taxon>
        <taxon>Capsicum</taxon>
    </lineage>
</organism>
<dbReference type="GO" id="GO:0005524">
    <property type="term" value="F:ATP binding"/>
    <property type="evidence" value="ECO:0007669"/>
    <property type="project" value="UniProtKB-KW"/>
</dbReference>
<dbReference type="AlphaFoldDB" id="A0A2G3AHQ0"/>
<keyword evidence="9" id="KW-1185">Reference proteome</keyword>
<dbReference type="SUPFAM" id="SSF52540">
    <property type="entry name" value="P-loop containing nucleoside triphosphate hydrolases"/>
    <property type="match status" value="1"/>
</dbReference>
<evidence type="ECO:0000313" key="9">
    <source>
        <dbReference type="Proteomes" id="UP000222542"/>
    </source>
</evidence>
<comment type="caution">
    <text evidence="8">The sequence shown here is derived from an EMBL/GenBank/DDBJ whole genome shotgun (WGS) entry which is preliminary data.</text>
</comment>
<dbReference type="EMBL" id="AYRZ02000001">
    <property type="protein sequence ID" value="PHT93693.1"/>
    <property type="molecule type" value="Genomic_DNA"/>
</dbReference>
<evidence type="ECO:0000256" key="2">
    <source>
        <dbReference type="ARBA" id="ARBA00022741"/>
    </source>
</evidence>
<dbReference type="InterPro" id="IPR027417">
    <property type="entry name" value="P-loop_NTPase"/>
</dbReference>
<evidence type="ECO:0000256" key="1">
    <source>
        <dbReference type="ARBA" id="ARBA00004123"/>
    </source>
</evidence>
<dbReference type="InterPro" id="IPR049730">
    <property type="entry name" value="SNF2/RAD54-like_C"/>
</dbReference>
<dbReference type="CDD" id="cd18793">
    <property type="entry name" value="SF2_C_SNF"/>
    <property type="match status" value="1"/>
</dbReference>
<evidence type="ECO:0000256" key="5">
    <source>
        <dbReference type="ARBA" id="ARBA00022840"/>
    </source>
</evidence>
<dbReference type="InterPro" id="IPR044567">
    <property type="entry name" value="CLSY/DRD1"/>
</dbReference>
<dbReference type="PANTHER" id="PTHR45821:SF5">
    <property type="entry name" value="SNF2 DOMAIN-CONTAINING PROTEIN CLASSY 4"/>
    <property type="match status" value="1"/>
</dbReference>
<keyword evidence="3" id="KW-0378">Hydrolase</keyword>
<dbReference type="Gramene" id="PHT93693">
    <property type="protein sequence ID" value="PHT93693"/>
    <property type="gene ID" value="T459_01575"/>
</dbReference>
<comment type="subcellular location">
    <subcellularLocation>
        <location evidence="1">Nucleus</location>
    </subcellularLocation>
</comment>
<dbReference type="Gene3D" id="3.40.50.300">
    <property type="entry name" value="P-loop containing nucleotide triphosphate hydrolases"/>
    <property type="match status" value="1"/>
</dbReference>
<dbReference type="GO" id="GO:0005634">
    <property type="term" value="C:nucleus"/>
    <property type="evidence" value="ECO:0007669"/>
    <property type="project" value="UniProtKB-SubCell"/>
</dbReference>
<keyword evidence="6" id="KW-0539">Nucleus</keyword>
<keyword evidence="2" id="KW-0547">Nucleotide-binding</keyword>
<sequence length="227" mass="25844">MIDLTQRNRLSQSGNPTSSINANVGDDVYRLRKIKMVDPSQAQRTRGGYGRKYCEELPSPLDIDGFRFCDFSAIEDSPIYGEGTIWDLVPVIVRSTMYPYQRNNIKELYNTLCVVSLKFTGDLEQKWASLSISINKDARALEELRDIISPLVHKCSENVKKTKAYSEGISLVGASRVVLLDVLWNPSVEQQATNRAYKNGQKKIMHVYCLVTSKWEVAKIEQHTRNH</sequence>
<dbReference type="PANTHER" id="PTHR45821">
    <property type="entry name" value="SNF2 DOMAIN-CONTAINING PROTEIN CLASSY 2-RELATED"/>
    <property type="match status" value="1"/>
</dbReference>
<reference evidence="8 9" key="2">
    <citation type="journal article" date="2017" name="Genome Biol.">
        <title>New reference genome sequences of hot pepper reveal the massive evolution of plant disease-resistance genes by retroduplication.</title>
        <authorList>
            <person name="Kim S."/>
            <person name="Park J."/>
            <person name="Yeom S.I."/>
            <person name="Kim Y.M."/>
            <person name="Seo E."/>
            <person name="Kim K.T."/>
            <person name="Kim M.S."/>
            <person name="Lee J.M."/>
            <person name="Cheong K."/>
            <person name="Shin H.S."/>
            <person name="Kim S.B."/>
            <person name="Han K."/>
            <person name="Lee J."/>
            <person name="Park M."/>
            <person name="Lee H.A."/>
            <person name="Lee H.Y."/>
            <person name="Lee Y."/>
            <person name="Oh S."/>
            <person name="Lee J.H."/>
            <person name="Choi E."/>
            <person name="Choi E."/>
            <person name="Lee S.E."/>
            <person name="Jeon J."/>
            <person name="Kim H."/>
            <person name="Choi G."/>
            <person name="Song H."/>
            <person name="Lee J."/>
            <person name="Lee S.C."/>
            <person name="Kwon J.K."/>
            <person name="Lee H.Y."/>
            <person name="Koo N."/>
            <person name="Hong Y."/>
            <person name="Kim R.W."/>
            <person name="Kang W.H."/>
            <person name="Huh J.H."/>
            <person name="Kang B.C."/>
            <person name="Yang T.J."/>
            <person name="Lee Y.H."/>
            <person name="Bennetzen J.L."/>
            <person name="Choi D."/>
        </authorList>
    </citation>
    <scope>NUCLEOTIDE SEQUENCE [LARGE SCALE GENOMIC DNA]</scope>
    <source>
        <strain evidence="9">cv. CM334</strain>
    </source>
</reference>
<protein>
    <submittedName>
        <fullName evidence="8">Uncharacterized protein</fullName>
    </submittedName>
</protein>
<keyword evidence="5" id="KW-0067">ATP-binding</keyword>
<accession>A0A2G3AHQ0</accession>
<dbReference type="GO" id="GO:0004386">
    <property type="term" value="F:helicase activity"/>
    <property type="evidence" value="ECO:0007669"/>
    <property type="project" value="UniProtKB-KW"/>
</dbReference>